<dbReference type="InterPro" id="IPR000210">
    <property type="entry name" value="BTB/POZ_dom"/>
</dbReference>
<organism evidence="2 3">
    <name type="scientific">Funneliformis geosporum</name>
    <dbReference type="NCBI Taxonomy" id="1117311"/>
    <lineage>
        <taxon>Eukaryota</taxon>
        <taxon>Fungi</taxon>
        <taxon>Fungi incertae sedis</taxon>
        <taxon>Mucoromycota</taxon>
        <taxon>Glomeromycotina</taxon>
        <taxon>Glomeromycetes</taxon>
        <taxon>Glomerales</taxon>
        <taxon>Glomeraceae</taxon>
        <taxon>Funneliformis</taxon>
    </lineage>
</organism>
<dbReference type="PANTHER" id="PTHR24410:SF23">
    <property type="entry name" value="BTB DOMAIN-CONTAINING PROTEIN-RELATED"/>
    <property type="match status" value="1"/>
</dbReference>
<name>A0A9W4WS71_9GLOM</name>
<dbReference type="SMART" id="SM00225">
    <property type="entry name" value="BTB"/>
    <property type="match status" value="1"/>
</dbReference>
<dbReference type="EMBL" id="CAMKVN010002848">
    <property type="protein sequence ID" value="CAI2182829.1"/>
    <property type="molecule type" value="Genomic_DNA"/>
</dbReference>
<evidence type="ECO:0000259" key="1">
    <source>
        <dbReference type="PROSITE" id="PS50097"/>
    </source>
</evidence>
<proteinExistence type="predicted"/>
<dbReference type="Pfam" id="PF07707">
    <property type="entry name" value="BACK"/>
    <property type="match status" value="1"/>
</dbReference>
<dbReference type="InterPro" id="IPR011333">
    <property type="entry name" value="SKP1/BTB/POZ_sf"/>
</dbReference>
<dbReference type="InterPro" id="IPR011705">
    <property type="entry name" value="BACK"/>
</dbReference>
<dbReference type="AlphaFoldDB" id="A0A9W4WS71"/>
<reference evidence="2" key="1">
    <citation type="submission" date="2022-08" db="EMBL/GenBank/DDBJ databases">
        <authorList>
            <person name="Kallberg Y."/>
            <person name="Tangrot J."/>
            <person name="Rosling A."/>
        </authorList>
    </citation>
    <scope>NUCLEOTIDE SEQUENCE</scope>
    <source>
        <strain evidence="2">Wild A</strain>
    </source>
</reference>
<dbReference type="PANTHER" id="PTHR24410">
    <property type="entry name" value="HL07962P-RELATED"/>
    <property type="match status" value="1"/>
</dbReference>
<accession>A0A9W4WS71</accession>
<dbReference type="Gene3D" id="1.25.40.420">
    <property type="match status" value="1"/>
</dbReference>
<comment type="caution">
    <text evidence="2">The sequence shown here is derived from an EMBL/GenBank/DDBJ whole genome shotgun (WGS) entry which is preliminary data.</text>
</comment>
<dbReference type="Proteomes" id="UP001153678">
    <property type="component" value="Unassembled WGS sequence"/>
</dbReference>
<gene>
    <name evidence="2" type="ORF">FWILDA_LOCUS10773</name>
</gene>
<dbReference type="PROSITE" id="PS50097">
    <property type="entry name" value="BTB"/>
    <property type="match status" value="1"/>
</dbReference>
<keyword evidence="3" id="KW-1185">Reference proteome</keyword>
<evidence type="ECO:0000313" key="3">
    <source>
        <dbReference type="Proteomes" id="UP001153678"/>
    </source>
</evidence>
<dbReference type="SUPFAM" id="SSF54695">
    <property type="entry name" value="POZ domain"/>
    <property type="match status" value="1"/>
</dbReference>
<feature type="domain" description="BTB" evidence="1">
    <location>
        <begin position="67"/>
        <end position="140"/>
    </location>
</feature>
<dbReference type="InterPro" id="IPR051481">
    <property type="entry name" value="BTB-POZ/Galectin-3-binding"/>
</dbReference>
<dbReference type="Pfam" id="PF00651">
    <property type="entry name" value="BTB"/>
    <property type="match status" value="1"/>
</dbReference>
<evidence type="ECO:0000313" key="2">
    <source>
        <dbReference type="EMBL" id="CAI2182829.1"/>
    </source>
</evidence>
<dbReference type="OrthoDB" id="25620at2759"/>
<dbReference type="CDD" id="cd18186">
    <property type="entry name" value="BTB_POZ_ZBTB_KLHL-like"/>
    <property type="match status" value="1"/>
</dbReference>
<protein>
    <submittedName>
        <fullName evidence="2">11948_t:CDS:1</fullName>
    </submittedName>
</protein>
<sequence>MDNSNAIAQSTMCMHLGAVHDDAGFLLYNDIKLIYPFKPSRKKKMSIRYFEELLKDFEKLRSSGDNYDVIIEAGENVNIKQFHAHSLILTLRSTYFKTALSNGWAHKVNGKIIFKKPNINPDVMEILLKYIYTGIIDLDNLSGLKVLNLLIATDELDFRISDRIIKYYDFESKSFIKEDPYEVLHIVFHLNDPFTSLKDVCLHSICENSEMFFKLPKFLTVDKPILKYLLQRDDLVIKEYIILDFLLEWGMAQMSNTVNINNISNWTTNDYNKMREILQELLPLIRWFQIPSALFHNNRQLYKMILPEALFDDIINFYNNPRIIPNSSNSGIIARCLPKKSDSTNNSYGPVFGNRDLAIKNNVIISEGFNSYPEAKPFVNSQQELFIEDYEVFKVDNLM</sequence>
<dbReference type="Gene3D" id="3.30.710.10">
    <property type="entry name" value="Potassium Channel Kv1.1, Chain A"/>
    <property type="match status" value="1"/>
</dbReference>